<reference evidence="2" key="1">
    <citation type="submission" date="2021-06" db="EMBL/GenBank/DDBJ databases">
        <authorList>
            <person name="Kallberg Y."/>
            <person name="Tangrot J."/>
            <person name="Rosling A."/>
        </authorList>
    </citation>
    <scope>NUCLEOTIDE SEQUENCE</scope>
    <source>
        <strain evidence="2">IN212</strain>
    </source>
</reference>
<feature type="region of interest" description="Disordered" evidence="1">
    <location>
        <begin position="27"/>
        <end position="62"/>
    </location>
</feature>
<gene>
    <name evidence="2" type="ORF">RFULGI_LOCUS18364</name>
</gene>
<sequence>FPFYKLGNTPQEPSNEIDDYYSDEIEDKREDSPDPLFNNDIHFGAGDADCSDQEKYDQGEID</sequence>
<dbReference type="EMBL" id="CAJVPZ010079807">
    <property type="protein sequence ID" value="CAG8807251.1"/>
    <property type="molecule type" value="Genomic_DNA"/>
</dbReference>
<protein>
    <submittedName>
        <fullName evidence="2">13222_t:CDS:1</fullName>
    </submittedName>
</protein>
<comment type="caution">
    <text evidence="2">The sequence shown here is derived from an EMBL/GenBank/DDBJ whole genome shotgun (WGS) entry which is preliminary data.</text>
</comment>
<dbReference type="AlphaFoldDB" id="A0A9N9K1N2"/>
<name>A0A9N9K1N2_9GLOM</name>
<keyword evidence="3" id="KW-1185">Reference proteome</keyword>
<feature type="compositionally biased region" description="Basic and acidic residues" evidence="1">
    <location>
        <begin position="52"/>
        <end position="62"/>
    </location>
</feature>
<feature type="non-terminal residue" evidence="2">
    <location>
        <position position="1"/>
    </location>
</feature>
<evidence type="ECO:0000313" key="3">
    <source>
        <dbReference type="Proteomes" id="UP000789396"/>
    </source>
</evidence>
<evidence type="ECO:0000256" key="1">
    <source>
        <dbReference type="SAM" id="MobiDB-lite"/>
    </source>
</evidence>
<organism evidence="2 3">
    <name type="scientific">Racocetra fulgida</name>
    <dbReference type="NCBI Taxonomy" id="60492"/>
    <lineage>
        <taxon>Eukaryota</taxon>
        <taxon>Fungi</taxon>
        <taxon>Fungi incertae sedis</taxon>
        <taxon>Mucoromycota</taxon>
        <taxon>Glomeromycotina</taxon>
        <taxon>Glomeromycetes</taxon>
        <taxon>Diversisporales</taxon>
        <taxon>Gigasporaceae</taxon>
        <taxon>Racocetra</taxon>
    </lineage>
</organism>
<accession>A0A9N9K1N2</accession>
<dbReference type="Proteomes" id="UP000789396">
    <property type="component" value="Unassembled WGS sequence"/>
</dbReference>
<proteinExistence type="predicted"/>
<evidence type="ECO:0000313" key="2">
    <source>
        <dbReference type="EMBL" id="CAG8807251.1"/>
    </source>
</evidence>